<feature type="region of interest" description="Disordered" evidence="1">
    <location>
        <begin position="78"/>
        <end position="100"/>
    </location>
</feature>
<sequence length="201" mass="22523">MSQLPTCRARPKSSHHSTVLHLLSADTTTGELAHTGLNQPCPLSRHGDRPRLLGKHKNFTLTFLTLEEGPMSQECPLGNSNTEHRTEPNHPQQAEEVTTTRPTPNRFWRMMTDPGFPSPASNPAPFIVTAEAFLGLTNQVRGIANSKDLELMQGLVYERRSVRGHPKVRSELSVMEHQNFLFDIKGYVRRQLKCATSSARC</sequence>
<accession>A0A426XL90</accession>
<evidence type="ECO:0000313" key="2">
    <source>
        <dbReference type="EMBL" id="RRT40288.1"/>
    </source>
</evidence>
<comment type="caution">
    <text evidence="2">The sequence shown here is derived from an EMBL/GenBank/DDBJ whole genome shotgun (WGS) entry which is preliminary data.</text>
</comment>
<gene>
    <name evidence="2" type="ORF">B296_00020556</name>
</gene>
<dbReference type="AlphaFoldDB" id="A0A426XL90"/>
<evidence type="ECO:0000256" key="1">
    <source>
        <dbReference type="SAM" id="MobiDB-lite"/>
    </source>
</evidence>
<protein>
    <submittedName>
        <fullName evidence="2">Uncharacterized protein</fullName>
    </submittedName>
</protein>
<dbReference type="Proteomes" id="UP000287651">
    <property type="component" value="Unassembled WGS sequence"/>
</dbReference>
<reference evidence="2 3" key="1">
    <citation type="journal article" date="2014" name="Agronomy (Basel)">
        <title>A Draft Genome Sequence for Ensete ventricosum, the Drought-Tolerant Tree Against Hunger.</title>
        <authorList>
            <person name="Harrison J."/>
            <person name="Moore K.A."/>
            <person name="Paszkiewicz K."/>
            <person name="Jones T."/>
            <person name="Grant M."/>
            <person name="Ambacheew D."/>
            <person name="Muzemil S."/>
            <person name="Studholme D.J."/>
        </authorList>
    </citation>
    <scope>NUCLEOTIDE SEQUENCE [LARGE SCALE GENOMIC DNA]</scope>
</reference>
<dbReference type="EMBL" id="AMZH03019498">
    <property type="protein sequence ID" value="RRT40288.1"/>
    <property type="molecule type" value="Genomic_DNA"/>
</dbReference>
<feature type="compositionally biased region" description="Polar residues" evidence="1">
    <location>
        <begin position="89"/>
        <end position="100"/>
    </location>
</feature>
<organism evidence="2 3">
    <name type="scientific">Ensete ventricosum</name>
    <name type="common">Abyssinian banana</name>
    <name type="synonym">Musa ensete</name>
    <dbReference type="NCBI Taxonomy" id="4639"/>
    <lineage>
        <taxon>Eukaryota</taxon>
        <taxon>Viridiplantae</taxon>
        <taxon>Streptophyta</taxon>
        <taxon>Embryophyta</taxon>
        <taxon>Tracheophyta</taxon>
        <taxon>Spermatophyta</taxon>
        <taxon>Magnoliopsida</taxon>
        <taxon>Liliopsida</taxon>
        <taxon>Zingiberales</taxon>
        <taxon>Musaceae</taxon>
        <taxon>Ensete</taxon>
    </lineage>
</organism>
<proteinExistence type="predicted"/>
<evidence type="ECO:0000313" key="3">
    <source>
        <dbReference type="Proteomes" id="UP000287651"/>
    </source>
</evidence>
<name>A0A426XL90_ENSVE</name>